<dbReference type="PANTHER" id="PTHR43791">
    <property type="entry name" value="PERMEASE-RELATED"/>
    <property type="match status" value="1"/>
</dbReference>
<evidence type="ECO:0008006" key="9">
    <source>
        <dbReference type="Google" id="ProtNLM"/>
    </source>
</evidence>
<evidence type="ECO:0000256" key="5">
    <source>
        <dbReference type="ARBA" id="ARBA00023136"/>
    </source>
</evidence>
<dbReference type="Proteomes" id="UP000717328">
    <property type="component" value="Unassembled WGS sequence"/>
</dbReference>
<feature type="transmembrane region" description="Helical" evidence="6">
    <location>
        <begin position="321"/>
        <end position="338"/>
    </location>
</feature>
<keyword evidence="8" id="KW-1185">Reference proteome</keyword>
<reference evidence="7" key="2">
    <citation type="submission" date="2021-10" db="EMBL/GenBank/DDBJ databases">
        <title>Phylogenomics reveals ancestral predisposition of the termite-cultivated fungus Termitomyces towards a domesticated lifestyle.</title>
        <authorList>
            <person name="Auxier B."/>
            <person name="Grum-Grzhimaylo A."/>
            <person name="Cardenas M.E."/>
            <person name="Lodge J.D."/>
            <person name="Laessoe T."/>
            <person name="Pedersen O."/>
            <person name="Smith M.E."/>
            <person name="Kuyper T.W."/>
            <person name="Franco-Molano E.A."/>
            <person name="Baroni T.J."/>
            <person name="Aanen D.K."/>
        </authorList>
    </citation>
    <scope>NUCLEOTIDE SEQUENCE</scope>
    <source>
        <strain evidence="7">D49</strain>
    </source>
</reference>
<feature type="transmembrane region" description="Helical" evidence="6">
    <location>
        <begin position="404"/>
        <end position="425"/>
    </location>
</feature>
<comment type="subcellular location">
    <subcellularLocation>
        <location evidence="1">Membrane</location>
        <topology evidence="1">Multi-pass membrane protein</topology>
    </subcellularLocation>
</comment>
<organism evidence="7 8">
    <name type="scientific">Sphagnurus paluster</name>
    <dbReference type="NCBI Taxonomy" id="117069"/>
    <lineage>
        <taxon>Eukaryota</taxon>
        <taxon>Fungi</taxon>
        <taxon>Dikarya</taxon>
        <taxon>Basidiomycota</taxon>
        <taxon>Agaricomycotina</taxon>
        <taxon>Agaricomycetes</taxon>
        <taxon>Agaricomycetidae</taxon>
        <taxon>Agaricales</taxon>
        <taxon>Tricholomatineae</taxon>
        <taxon>Lyophyllaceae</taxon>
        <taxon>Sphagnurus</taxon>
    </lineage>
</organism>
<feature type="transmembrane region" description="Helical" evidence="6">
    <location>
        <begin position="281"/>
        <end position="301"/>
    </location>
</feature>
<feature type="transmembrane region" description="Helical" evidence="6">
    <location>
        <begin position="172"/>
        <end position="197"/>
    </location>
</feature>
<comment type="caution">
    <text evidence="7">The sequence shown here is derived from an EMBL/GenBank/DDBJ whole genome shotgun (WGS) entry which is preliminary data.</text>
</comment>
<dbReference type="InterPro" id="IPR011701">
    <property type="entry name" value="MFS"/>
</dbReference>
<feature type="transmembrane region" description="Helical" evidence="6">
    <location>
        <begin position="129"/>
        <end position="151"/>
    </location>
</feature>
<dbReference type="SUPFAM" id="SSF103473">
    <property type="entry name" value="MFS general substrate transporter"/>
    <property type="match status" value="1"/>
</dbReference>
<name>A0A9P7GK66_9AGAR</name>
<dbReference type="EMBL" id="JABCKI010000224">
    <property type="protein sequence ID" value="KAG5651578.1"/>
    <property type="molecule type" value="Genomic_DNA"/>
</dbReference>
<dbReference type="GO" id="GO:0022857">
    <property type="term" value="F:transmembrane transporter activity"/>
    <property type="evidence" value="ECO:0007669"/>
    <property type="project" value="InterPro"/>
</dbReference>
<keyword evidence="3 6" id="KW-0812">Transmembrane</keyword>
<evidence type="ECO:0000256" key="3">
    <source>
        <dbReference type="ARBA" id="ARBA00022692"/>
    </source>
</evidence>
<keyword evidence="4 6" id="KW-1133">Transmembrane helix</keyword>
<dbReference type="Gene3D" id="1.20.1250.20">
    <property type="entry name" value="MFS general substrate transporter like domains"/>
    <property type="match status" value="3"/>
</dbReference>
<dbReference type="Pfam" id="PF07690">
    <property type="entry name" value="MFS_1"/>
    <property type="match status" value="1"/>
</dbReference>
<evidence type="ECO:0000256" key="4">
    <source>
        <dbReference type="ARBA" id="ARBA00022989"/>
    </source>
</evidence>
<dbReference type="FunFam" id="1.20.1250.20:FF:000013">
    <property type="entry name" value="MFS general substrate transporter"/>
    <property type="match status" value="1"/>
</dbReference>
<keyword evidence="5 6" id="KW-0472">Membrane</keyword>
<feature type="transmembrane region" description="Helical" evidence="6">
    <location>
        <begin position="437"/>
        <end position="460"/>
    </location>
</feature>
<evidence type="ECO:0000313" key="8">
    <source>
        <dbReference type="Proteomes" id="UP000717328"/>
    </source>
</evidence>
<dbReference type="InterPro" id="IPR036259">
    <property type="entry name" value="MFS_trans_sf"/>
</dbReference>
<protein>
    <recommendedName>
        <fullName evidence="9">MFS general substrate transporter</fullName>
    </recommendedName>
</protein>
<evidence type="ECO:0000256" key="2">
    <source>
        <dbReference type="ARBA" id="ARBA00022448"/>
    </source>
</evidence>
<feature type="transmembrane region" description="Helical" evidence="6">
    <location>
        <begin position="370"/>
        <end position="392"/>
    </location>
</feature>
<proteinExistence type="predicted"/>
<feature type="transmembrane region" description="Helical" evidence="6">
    <location>
        <begin position="87"/>
        <end position="105"/>
    </location>
</feature>
<gene>
    <name evidence="7" type="ORF">H0H81_008161</name>
</gene>
<dbReference type="AlphaFoldDB" id="A0A9P7GK66"/>
<dbReference type="PANTHER" id="PTHR43791:SF85">
    <property type="entry name" value="TRANSPORTER, PUTATIVE (AFU_ORTHOLOGUE AFUA_6G00710)-RELATED"/>
    <property type="match status" value="1"/>
</dbReference>
<keyword evidence="2" id="KW-0813">Transport</keyword>
<reference evidence="7" key="1">
    <citation type="submission" date="2021-02" db="EMBL/GenBank/DDBJ databases">
        <authorList>
            <person name="Nieuwenhuis M."/>
            <person name="Van De Peppel L.J.J."/>
        </authorList>
    </citation>
    <scope>NUCLEOTIDE SEQUENCE</scope>
    <source>
        <strain evidence="7">D49</strain>
    </source>
</reference>
<sequence length="493" mass="53777">MDMPVSKSKFLTDTFKILIGPCSFVQNPDSQAPFSQPEKTEKLSVMSEKASHTFMDVEKHPIDTSSSASTSSQNDPALKKTWRKIDMYILPVAAMFYLLSFLVTIDRTNLGNARIAGLQKELKMTNHQYSIALTVTYVPYIAAELPSNLLLKAACSPGSFSTSRPGILARSFNGVSGFFSAASISGAFSGLLAYGIIRMDGVGHRPGWAWIFILEGLFTFVFGLCSFTLLPRSPAHARFLNKKEKEYVAAQLKESGATSGDDGDDKFSWREVGQAFTLPQVWMLAIIAFCGGALLFGLAYFTPSIVQGLGYTAARAQLFSVPPFAVAFFVSMICAFFSDRYACRGLVTIFCAVLCLIGFSMFLASHDIHIKYASLFFSISGAYAAAPSLSSWSANNTAPHTRRATAIAITFIMTNSGGILVTWLLGVLSPAPLYRKATITLLAFSALIIVTSVLNIWYLAVQNRKKAEVRATITRADEEPGLGDRSAWFVYSL</sequence>
<accession>A0A9P7GK66</accession>
<evidence type="ECO:0000313" key="7">
    <source>
        <dbReference type="EMBL" id="KAG5651578.1"/>
    </source>
</evidence>
<evidence type="ECO:0000256" key="1">
    <source>
        <dbReference type="ARBA" id="ARBA00004141"/>
    </source>
</evidence>
<evidence type="ECO:0000256" key="6">
    <source>
        <dbReference type="SAM" id="Phobius"/>
    </source>
</evidence>
<dbReference type="OrthoDB" id="2985014at2759"/>
<dbReference type="GO" id="GO:0016020">
    <property type="term" value="C:membrane"/>
    <property type="evidence" value="ECO:0007669"/>
    <property type="project" value="UniProtKB-SubCell"/>
</dbReference>
<feature type="transmembrane region" description="Helical" evidence="6">
    <location>
        <begin position="345"/>
        <end position="364"/>
    </location>
</feature>
<feature type="transmembrane region" description="Helical" evidence="6">
    <location>
        <begin position="209"/>
        <end position="230"/>
    </location>
</feature>